<evidence type="ECO:0000313" key="9">
    <source>
        <dbReference type="Proteomes" id="UP000095038"/>
    </source>
</evidence>
<dbReference type="SUPFAM" id="SSF75304">
    <property type="entry name" value="Amidase signature (AS) enzymes"/>
    <property type="match status" value="1"/>
</dbReference>
<dbReference type="EMBL" id="KV454482">
    <property type="protein sequence ID" value="ODV60304.1"/>
    <property type="molecule type" value="Genomic_DNA"/>
</dbReference>
<dbReference type="OrthoDB" id="6428749at2759"/>
<feature type="active site" description="Acyl-ester intermediate" evidence="5">
    <location>
        <position position="256"/>
    </location>
</feature>
<dbReference type="Gene3D" id="3.90.1300.10">
    <property type="entry name" value="Amidase signature (AS) domain"/>
    <property type="match status" value="1"/>
</dbReference>
<evidence type="ECO:0000256" key="3">
    <source>
        <dbReference type="ARBA" id="ARBA00012922"/>
    </source>
</evidence>
<dbReference type="AlphaFoldDB" id="A0A1D2VF54"/>
<evidence type="ECO:0000313" key="8">
    <source>
        <dbReference type="EMBL" id="ODV60304.1"/>
    </source>
</evidence>
<evidence type="ECO:0000259" key="7">
    <source>
        <dbReference type="Pfam" id="PF01425"/>
    </source>
</evidence>
<comment type="catalytic activity">
    <reaction evidence="1">
        <text>a monocarboxylic acid amide + H2O = a monocarboxylate + NH4(+)</text>
        <dbReference type="Rhea" id="RHEA:12020"/>
        <dbReference type="ChEBI" id="CHEBI:15377"/>
        <dbReference type="ChEBI" id="CHEBI:28938"/>
        <dbReference type="ChEBI" id="CHEBI:35757"/>
        <dbReference type="ChEBI" id="CHEBI:83628"/>
        <dbReference type="EC" id="3.5.1.4"/>
    </reaction>
</comment>
<evidence type="ECO:0000256" key="4">
    <source>
        <dbReference type="ARBA" id="ARBA00022801"/>
    </source>
</evidence>
<dbReference type="Pfam" id="PF01425">
    <property type="entry name" value="Amidase"/>
    <property type="match status" value="1"/>
</dbReference>
<dbReference type="Proteomes" id="UP000095038">
    <property type="component" value="Unassembled WGS sequence"/>
</dbReference>
<feature type="binding site" evidence="6">
    <location>
        <begin position="253"/>
        <end position="256"/>
    </location>
    <ligand>
        <name>substrate</name>
    </ligand>
</feature>
<evidence type="ECO:0000256" key="5">
    <source>
        <dbReference type="PIRSR" id="PIRSR001221-1"/>
    </source>
</evidence>
<dbReference type="InterPro" id="IPR020556">
    <property type="entry name" value="Amidase_CS"/>
</dbReference>
<accession>A0A1D2VF54</accession>
<dbReference type="InterPro" id="IPR023631">
    <property type="entry name" value="Amidase_dom"/>
</dbReference>
<dbReference type="GeneID" id="30968235"/>
<dbReference type="InterPro" id="IPR036928">
    <property type="entry name" value="AS_sf"/>
</dbReference>
<name>A0A1D2VF54_9ASCO</name>
<dbReference type="PIRSF" id="PIRSF001221">
    <property type="entry name" value="Amidase_fungi"/>
    <property type="match status" value="1"/>
</dbReference>
<sequence length="566" mass="63329">MTVIDPQDYYKFEYLDDQDKYEKIYKPKIEKYNQAIQNDMKRIDVDISKLPPPELLDSTNFNSLKFLEESNLLSEKELKLTNLPAYKIVELIADGELTSTEITKAYLKRCVIGNYLLNYACDFLIDQALETAKELDEYYLKTGKTVGPLHGLPMSVKEHYGYKDRITHAGFVSLIDNIAPADQKTTSLSKKAGAVFIVRTAQPQSIMHLDTINNITGRTRNVYNTSLSPGGSSGGEGACVSFSGSALGLGSDIGGSIRTPAAFNGIYGLRPTSLRVSLAGSISGGAGQESVMGVVGPIAKTAEDLDLYMSAYFDQEPWEVDSLLVPLPWKKVGVPNPKDLKIGIIYDDGIVKPLPPVIRGLDFISKKLKESGVNVVKFVPPKTQEAYDTVHHMYTCDGNYMHKKMLSESGEPLLPLTKWFLSFGKGDEALSVKENRELNGTRNKLRQEYTDLLNDLDIDFVISPSYVNSVPKPNQVYYWGYTSLWNILDFPTTVFPTGLFQDPELDIVKKEDYDYQPRSHLEQLEHETYGNPRDFEGSPISLQLSGRRYRDEEVVAATKLISKILE</sequence>
<keyword evidence="9" id="KW-1185">Reference proteome</keyword>
<dbReference type="STRING" id="1344418.A0A1D2VF54"/>
<comment type="similarity">
    <text evidence="2">Belongs to the amidase family.</text>
</comment>
<evidence type="ECO:0000256" key="1">
    <source>
        <dbReference type="ARBA" id="ARBA00001311"/>
    </source>
</evidence>
<feature type="domain" description="Amidase" evidence="7">
    <location>
        <begin position="101"/>
        <end position="554"/>
    </location>
</feature>
<keyword evidence="4" id="KW-0378">Hydrolase</keyword>
<dbReference type="EC" id="3.5.1.4" evidence="3"/>
<dbReference type="RefSeq" id="XP_020046611.1">
    <property type="nucleotide sequence ID" value="XM_020194599.1"/>
</dbReference>
<evidence type="ECO:0000256" key="2">
    <source>
        <dbReference type="ARBA" id="ARBA00009199"/>
    </source>
</evidence>
<feature type="binding site" evidence="6">
    <location>
        <position position="206"/>
    </location>
    <ligand>
        <name>substrate</name>
    </ligand>
</feature>
<dbReference type="FunCoup" id="A0A1D2VF54">
    <property type="interactions" value="48"/>
</dbReference>
<gene>
    <name evidence="8" type="ORF">ASCRUDRAFT_81304</name>
</gene>
<dbReference type="PANTHER" id="PTHR46072">
    <property type="entry name" value="AMIDASE-RELATED-RELATED"/>
    <property type="match status" value="1"/>
</dbReference>
<protein>
    <recommendedName>
        <fullName evidence="3">amidase</fullName>
        <ecNumber evidence="3">3.5.1.4</ecNumber>
    </recommendedName>
</protein>
<reference evidence="9" key="1">
    <citation type="submission" date="2016-05" db="EMBL/GenBank/DDBJ databases">
        <title>Comparative genomics of biotechnologically important yeasts.</title>
        <authorList>
            <consortium name="DOE Joint Genome Institute"/>
            <person name="Riley R."/>
            <person name="Haridas S."/>
            <person name="Wolfe K.H."/>
            <person name="Lopes M.R."/>
            <person name="Hittinger C.T."/>
            <person name="Goker M."/>
            <person name="Salamov A."/>
            <person name="Wisecaver J."/>
            <person name="Long T.M."/>
            <person name="Aerts A.L."/>
            <person name="Barry K."/>
            <person name="Choi C."/>
            <person name="Clum A."/>
            <person name="Coughlan A.Y."/>
            <person name="Deshpande S."/>
            <person name="Douglass A.P."/>
            <person name="Hanson S.J."/>
            <person name="Klenk H.-P."/>
            <person name="Labutti K."/>
            <person name="Lapidus A."/>
            <person name="Lindquist E."/>
            <person name="Lipzen A."/>
            <person name="Meier-Kolthoff J.P."/>
            <person name="Ohm R.A."/>
            <person name="Otillar R.P."/>
            <person name="Pangilinan J."/>
            <person name="Peng Y."/>
            <person name="Rokas A."/>
            <person name="Rosa C.A."/>
            <person name="Scheuner C."/>
            <person name="Sibirny A.A."/>
            <person name="Slot J.C."/>
            <person name="Stielow J.B."/>
            <person name="Sun H."/>
            <person name="Kurtzman C.P."/>
            <person name="Blackwell M."/>
            <person name="Grigoriev I.V."/>
            <person name="Jeffries T.W."/>
        </authorList>
    </citation>
    <scope>NUCLEOTIDE SEQUENCE [LARGE SCALE GENOMIC DNA]</scope>
    <source>
        <strain evidence="9">DSM 1968</strain>
    </source>
</reference>
<dbReference type="GO" id="GO:0004040">
    <property type="term" value="F:amidase activity"/>
    <property type="evidence" value="ECO:0007669"/>
    <property type="project" value="UniProtKB-EC"/>
</dbReference>
<feature type="binding site" evidence="6">
    <location>
        <position position="232"/>
    </location>
    <ligand>
        <name>substrate</name>
    </ligand>
</feature>
<proteinExistence type="inferred from homology"/>
<organism evidence="8 9">
    <name type="scientific">Ascoidea rubescens DSM 1968</name>
    <dbReference type="NCBI Taxonomy" id="1344418"/>
    <lineage>
        <taxon>Eukaryota</taxon>
        <taxon>Fungi</taxon>
        <taxon>Dikarya</taxon>
        <taxon>Ascomycota</taxon>
        <taxon>Saccharomycotina</taxon>
        <taxon>Saccharomycetes</taxon>
        <taxon>Ascoideaceae</taxon>
        <taxon>Ascoidea</taxon>
    </lineage>
</organism>
<dbReference type="PROSITE" id="PS00571">
    <property type="entry name" value="AMIDASES"/>
    <property type="match status" value="1"/>
</dbReference>
<feature type="active site" description="Charge relay system" evidence="5">
    <location>
        <position position="157"/>
    </location>
</feature>
<dbReference type="InParanoid" id="A0A1D2VF54"/>
<feature type="active site" description="Charge relay system" evidence="5">
    <location>
        <position position="232"/>
    </location>
</feature>
<dbReference type="PANTHER" id="PTHR46072:SF4">
    <property type="entry name" value="AMIDASE C550.07-RELATED"/>
    <property type="match status" value="1"/>
</dbReference>
<evidence type="ECO:0000256" key="6">
    <source>
        <dbReference type="PIRSR" id="PIRSR001221-2"/>
    </source>
</evidence>